<proteinExistence type="predicted"/>
<name>A0ABS4E6R4_9HYPH</name>
<gene>
    <name evidence="2" type="ORF">J2Z17_005076</name>
</gene>
<accession>A0ABS4E6R4</accession>
<comment type="caution">
    <text evidence="2">The sequence shown here is derived from an EMBL/GenBank/DDBJ whole genome shotgun (WGS) entry which is preliminary data.</text>
</comment>
<feature type="region of interest" description="Disordered" evidence="1">
    <location>
        <begin position="1"/>
        <end position="54"/>
    </location>
</feature>
<evidence type="ECO:0000256" key="1">
    <source>
        <dbReference type="SAM" id="MobiDB-lite"/>
    </source>
</evidence>
<dbReference type="Proteomes" id="UP000759443">
    <property type="component" value="Unassembled WGS sequence"/>
</dbReference>
<sequence length="70" mass="7371">MMGGGRLSAKRGEREAKSLPHNPGGGTRICHSPAGASDRSSGQAARQGPKAQLSLADCETRLRLWSTPTR</sequence>
<protein>
    <submittedName>
        <fullName evidence="2">Uncharacterized protein</fullName>
    </submittedName>
</protein>
<reference evidence="2 3" key="1">
    <citation type="submission" date="2021-03" db="EMBL/GenBank/DDBJ databases">
        <title>Genomic Encyclopedia of Type Strains, Phase IV (KMG-IV): sequencing the most valuable type-strain genomes for metagenomic binning, comparative biology and taxonomic classification.</title>
        <authorList>
            <person name="Goeker M."/>
        </authorList>
    </citation>
    <scope>NUCLEOTIDE SEQUENCE [LARGE SCALE GENOMIC DNA]</scope>
    <source>
        <strain evidence="2 3">DSM 21600</strain>
    </source>
</reference>
<keyword evidence="3" id="KW-1185">Reference proteome</keyword>
<evidence type="ECO:0000313" key="2">
    <source>
        <dbReference type="EMBL" id="MBP1853607.1"/>
    </source>
</evidence>
<organism evidence="2 3">
    <name type="scientific">Rhizobium halophytocola</name>
    <dbReference type="NCBI Taxonomy" id="735519"/>
    <lineage>
        <taxon>Bacteria</taxon>
        <taxon>Pseudomonadati</taxon>
        <taxon>Pseudomonadota</taxon>
        <taxon>Alphaproteobacteria</taxon>
        <taxon>Hyphomicrobiales</taxon>
        <taxon>Rhizobiaceae</taxon>
        <taxon>Rhizobium/Agrobacterium group</taxon>
        <taxon>Rhizobium</taxon>
    </lineage>
</organism>
<dbReference type="EMBL" id="JAGGJU010000027">
    <property type="protein sequence ID" value="MBP1853607.1"/>
    <property type="molecule type" value="Genomic_DNA"/>
</dbReference>
<evidence type="ECO:0000313" key="3">
    <source>
        <dbReference type="Proteomes" id="UP000759443"/>
    </source>
</evidence>